<sequence length="120" mass="13578">MITKSNTDRALLFDGPETDLHNKLFDLEATPLKGQDLSLDHITGNSFEELEQEIGSEDFAAIVATGNFKPDEGFLDHYKSENRLKLYYLKQGGHIAVFSFGEFQPTRYQLYLEGTWTLGA</sequence>
<dbReference type="OrthoDB" id="798065at2"/>
<comment type="caution">
    <text evidence="1">The sequence shown here is derived from an EMBL/GenBank/DDBJ whole genome shotgun (WGS) entry which is preliminary data.</text>
</comment>
<reference evidence="1 2" key="1">
    <citation type="submission" date="2018-03" db="EMBL/GenBank/DDBJ databases">
        <title>Genomic Encyclopedia of Type Strains, Phase III (KMG-III): the genomes of soil and plant-associated and newly described type strains.</title>
        <authorList>
            <person name="Whitman W."/>
        </authorList>
    </citation>
    <scope>NUCLEOTIDE SEQUENCE [LARGE SCALE GENOMIC DNA]</scope>
    <source>
        <strain evidence="1 2">CGMCC 1.12700</strain>
    </source>
</reference>
<accession>A0A2P8D305</accession>
<dbReference type="EMBL" id="PYGD01000005">
    <property type="protein sequence ID" value="PSK91608.1"/>
    <property type="molecule type" value="Genomic_DNA"/>
</dbReference>
<dbReference type="AlphaFoldDB" id="A0A2P8D305"/>
<name>A0A2P8D305_9BACT</name>
<dbReference type="RefSeq" id="WP_106523502.1">
    <property type="nucleotide sequence ID" value="NZ_PYGD01000005.1"/>
</dbReference>
<dbReference type="Proteomes" id="UP000240572">
    <property type="component" value="Unassembled WGS sequence"/>
</dbReference>
<organism evidence="1 2">
    <name type="scientific">Taibaiella chishuiensis</name>
    <dbReference type="NCBI Taxonomy" id="1434707"/>
    <lineage>
        <taxon>Bacteria</taxon>
        <taxon>Pseudomonadati</taxon>
        <taxon>Bacteroidota</taxon>
        <taxon>Chitinophagia</taxon>
        <taxon>Chitinophagales</taxon>
        <taxon>Chitinophagaceae</taxon>
        <taxon>Taibaiella</taxon>
    </lineage>
</organism>
<keyword evidence="2" id="KW-1185">Reference proteome</keyword>
<evidence type="ECO:0000313" key="1">
    <source>
        <dbReference type="EMBL" id="PSK91608.1"/>
    </source>
</evidence>
<evidence type="ECO:0000313" key="2">
    <source>
        <dbReference type="Proteomes" id="UP000240572"/>
    </source>
</evidence>
<proteinExistence type="predicted"/>
<protein>
    <submittedName>
        <fullName evidence="1">Uncharacterized protein</fullName>
    </submittedName>
</protein>
<gene>
    <name evidence="1" type="ORF">B0I18_105193</name>
</gene>